<accession>A0AB94IBQ2</accession>
<dbReference type="EMBL" id="AWGA01000064">
    <property type="protein sequence ID" value="TEA26834.1"/>
    <property type="molecule type" value="Genomic_DNA"/>
</dbReference>
<dbReference type="GO" id="GO:0003676">
    <property type="term" value="F:nucleic acid binding"/>
    <property type="evidence" value="ECO:0007669"/>
    <property type="project" value="InterPro"/>
</dbReference>
<proteinExistence type="inferred from homology"/>
<organism evidence="3 4">
    <name type="scientific">Candidatus Schmidhempelia bombi str. Bimp</name>
    <dbReference type="NCBI Taxonomy" id="1387197"/>
    <lineage>
        <taxon>Bacteria</taxon>
        <taxon>Pseudomonadati</taxon>
        <taxon>Pseudomonadota</taxon>
        <taxon>Gammaproteobacteria</taxon>
        <taxon>Orbales</taxon>
        <taxon>Orbaceae</taxon>
        <taxon>Candidatus Schmidhempelia</taxon>
    </lineage>
</organism>
<dbReference type="PANTHER" id="PTHR34039:SF1">
    <property type="entry name" value="UPF0102 PROTEIN YRAN"/>
    <property type="match status" value="1"/>
</dbReference>
<dbReference type="NCBIfam" id="NF009150">
    <property type="entry name" value="PRK12497.1-3"/>
    <property type="match status" value="1"/>
</dbReference>
<dbReference type="PANTHER" id="PTHR34039">
    <property type="entry name" value="UPF0102 PROTEIN YRAN"/>
    <property type="match status" value="1"/>
</dbReference>
<dbReference type="SUPFAM" id="SSF52980">
    <property type="entry name" value="Restriction endonuclease-like"/>
    <property type="match status" value="1"/>
</dbReference>
<dbReference type="RefSeq" id="WP_036562905.1">
    <property type="nucleotide sequence ID" value="NZ_AWGA01000064.1"/>
</dbReference>
<evidence type="ECO:0000313" key="3">
    <source>
        <dbReference type="EMBL" id="TEA26834.1"/>
    </source>
</evidence>
<comment type="caution">
    <text evidence="3">The sequence shown here is derived from an EMBL/GenBank/DDBJ whole genome shotgun (WGS) entry which is preliminary data.</text>
</comment>
<evidence type="ECO:0000256" key="2">
    <source>
        <dbReference type="HAMAP-Rule" id="MF_00048"/>
    </source>
</evidence>
<name>A0AB94IBQ2_9GAMM</name>
<dbReference type="InterPro" id="IPR011856">
    <property type="entry name" value="tRNA_endonuc-like_dom_sf"/>
</dbReference>
<protein>
    <recommendedName>
        <fullName evidence="2">UPF0102 protein O970_06650</fullName>
    </recommendedName>
</protein>
<dbReference type="AlphaFoldDB" id="A0AB94IBQ2"/>
<dbReference type="Gene3D" id="3.40.1350.10">
    <property type="match status" value="1"/>
</dbReference>
<gene>
    <name evidence="3" type="ORF">O970_06650</name>
</gene>
<reference evidence="3 4" key="1">
    <citation type="journal article" date="2014" name="Appl. Environ. Microbiol.">
        <title>Genomic features of a bumble bee symbiont reflect its host environment.</title>
        <authorList>
            <person name="Martinson V.G."/>
            <person name="Magoc T."/>
            <person name="Koch H."/>
            <person name="Salzberg S.L."/>
            <person name="Moran N.A."/>
        </authorList>
    </citation>
    <scope>NUCLEOTIDE SEQUENCE [LARGE SCALE GENOMIC DNA]</scope>
    <source>
        <strain evidence="3 4">Bimp</strain>
    </source>
</reference>
<dbReference type="InterPro" id="IPR003509">
    <property type="entry name" value="UPF0102_YraN-like"/>
</dbReference>
<sequence>MNRSAKQQLGYYYETLACQYLQAKGLVLVTRNSQCALGEIDLIMRDGEYWVFIEVRYRQTSRFGLAEATVDKYKQRKILLTAISWLHAHSLSIDDVACRFDIFAVTGNQYNWITNAFGLEIINNG</sequence>
<keyword evidence="4" id="KW-1185">Reference proteome</keyword>
<dbReference type="Proteomes" id="UP000506160">
    <property type="component" value="Unassembled WGS sequence"/>
</dbReference>
<dbReference type="InterPro" id="IPR011335">
    <property type="entry name" value="Restrct_endonuc-II-like"/>
</dbReference>
<dbReference type="HAMAP" id="MF_00048">
    <property type="entry name" value="UPF0102"/>
    <property type="match status" value="1"/>
</dbReference>
<dbReference type="Pfam" id="PF02021">
    <property type="entry name" value="UPF0102"/>
    <property type="match status" value="1"/>
</dbReference>
<evidence type="ECO:0000313" key="4">
    <source>
        <dbReference type="Proteomes" id="UP000506160"/>
    </source>
</evidence>
<dbReference type="NCBIfam" id="TIGR00252">
    <property type="entry name" value="YraN family protein"/>
    <property type="match status" value="1"/>
</dbReference>
<comment type="similarity">
    <text evidence="1 2">Belongs to the UPF0102 family.</text>
</comment>
<evidence type="ECO:0000256" key="1">
    <source>
        <dbReference type="ARBA" id="ARBA00006738"/>
    </source>
</evidence>